<dbReference type="Proteomes" id="UP000070501">
    <property type="component" value="Unassembled WGS sequence"/>
</dbReference>
<gene>
    <name evidence="1" type="ORF">Micbo1qcDRAFT_177119</name>
</gene>
<sequence>MSFSDSKMCEDSEEQTTFIIGKYGDLWLDFDHDTESNIDRLICVYNLLDLADKYSCIPSLRAWIFAWNNDCETIAASCYACFEDQEDLATMLACILYHIGNVHAYEKVLTSLVCDFPLPVDLRDDERLSTLLIPGFDEYSYSDQILLARERLIGALLGPMQSTLPSEAPFSCASASRRHESNVHPWAAFSEAERDFMERQQEIIGSERFATTGIDWAYPVRS</sequence>
<proteinExistence type="predicted"/>
<dbReference type="EMBL" id="KQ964254">
    <property type="protein sequence ID" value="KXJ89939.1"/>
    <property type="molecule type" value="Genomic_DNA"/>
</dbReference>
<dbReference type="AlphaFoldDB" id="A0A136IYR3"/>
<dbReference type="InParanoid" id="A0A136IYR3"/>
<organism evidence="1 2">
    <name type="scientific">Microdochium bolleyi</name>
    <dbReference type="NCBI Taxonomy" id="196109"/>
    <lineage>
        <taxon>Eukaryota</taxon>
        <taxon>Fungi</taxon>
        <taxon>Dikarya</taxon>
        <taxon>Ascomycota</taxon>
        <taxon>Pezizomycotina</taxon>
        <taxon>Sordariomycetes</taxon>
        <taxon>Xylariomycetidae</taxon>
        <taxon>Xylariales</taxon>
        <taxon>Microdochiaceae</taxon>
        <taxon>Microdochium</taxon>
    </lineage>
</organism>
<reference evidence="2" key="1">
    <citation type="submission" date="2016-02" db="EMBL/GenBank/DDBJ databases">
        <title>Draft genome sequence of Microdochium bolleyi, a fungal endophyte of beachgrass.</title>
        <authorList>
            <consortium name="DOE Joint Genome Institute"/>
            <person name="David A.S."/>
            <person name="May G."/>
            <person name="Haridas S."/>
            <person name="Lim J."/>
            <person name="Wang M."/>
            <person name="Labutti K."/>
            <person name="Lipzen A."/>
            <person name="Barry K."/>
            <person name="Grigoriev I.V."/>
        </authorList>
    </citation>
    <scope>NUCLEOTIDE SEQUENCE [LARGE SCALE GENOMIC DNA]</scope>
    <source>
        <strain evidence="2">J235TASD1</strain>
    </source>
</reference>
<accession>A0A136IYR3</accession>
<evidence type="ECO:0000313" key="1">
    <source>
        <dbReference type="EMBL" id="KXJ89939.1"/>
    </source>
</evidence>
<protein>
    <submittedName>
        <fullName evidence="1">Uncharacterized protein</fullName>
    </submittedName>
</protein>
<evidence type="ECO:0000313" key="2">
    <source>
        <dbReference type="Proteomes" id="UP000070501"/>
    </source>
</evidence>
<name>A0A136IYR3_9PEZI</name>
<keyword evidence="2" id="KW-1185">Reference proteome</keyword>